<feature type="region of interest" description="Disordered" evidence="1">
    <location>
        <begin position="162"/>
        <end position="255"/>
    </location>
</feature>
<dbReference type="AlphaFoldDB" id="A0A813JET4"/>
<feature type="non-terminal residue" evidence="2">
    <location>
        <position position="376"/>
    </location>
</feature>
<evidence type="ECO:0000313" key="2">
    <source>
        <dbReference type="EMBL" id="CAE8675287.1"/>
    </source>
</evidence>
<reference evidence="2" key="1">
    <citation type="submission" date="2021-02" db="EMBL/GenBank/DDBJ databases">
        <authorList>
            <person name="Dougan E. K."/>
            <person name="Rhodes N."/>
            <person name="Thang M."/>
            <person name="Chan C."/>
        </authorList>
    </citation>
    <scope>NUCLEOTIDE SEQUENCE</scope>
</reference>
<gene>
    <name evidence="2" type="ORF">PGLA2088_LOCUS19322</name>
</gene>
<feature type="region of interest" description="Disordered" evidence="1">
    <location>
        <begin position="1"/>
        <end position="28"/>
    </location>
</feature>
<proteinExistence type="predicted"/>
<feature type="compositionally biased region" description="Low complexity" evidence="1">
    <location>
        <begin position="240"/>
        <end position="255"/>
    </location>
</feature>
<feature type="compositionally biased region" description="Low complexity" evidence="1">
    <location>
        <begin position="166"/>
        <end position="185"/>
    </location>
</feature>
<feature type="region of interest" description="Disordered" evidence="1">
    <location>
        <begin position="314"/>
        <end position="351"/>
    </location>
</feature>
<protein>
    <submittedName>
        <fullName evidence="2">Uncharacterized protein</fullName>
    </submittedName>
</protein>
<evidence type="ECO:0000313" key="3">
    <source>
        <dbReference type="Proteomes" id="UP000626109"/>
    </source>
</evidence>
<accession>A0A813JET4</accession>
<evidence type="ECO:0000256" key="1">
    <source>
        <dbReference type="SAM" id="MobiDB-lite"/>
    </source>
</evidence>
<feature type="compositionally biased region" description="Basic and acidic residues" evidence="1">
    <location>
        <begin position="224"/>
        <end position="235"/>
    </location>
</feature>
<sequence length="376" mass="40154">VRRAPAGLPQPGHQGAPQLPPRFPRGVRGVLSGSHAVGAGGRTIESVGHGGMLLASRQARAKDSNNSKATAMPEACHLPSLSRAWWGNEDEAKEAAGPPEDAWVQQCMMPWQIRTCNVRLGHVWRDGVDHVLDKAMSALSQHGKCGGHSSSVRKVQRLLLGSPLRNNNNDTTNNSKNNNSNNNNNNDKDDNNKDNNNSHNNKNKPLKPLKLSSEECDSTPPRKPSADECDREPPKPRACLLSASTPSEPSSECPSPELGALLLRGCSPFSEVSYETCVFGGSKSELGELRAESFCRRPSLALAAAAAGIVGRRKAAAQEPTSPVSPLRRPTLLDEPGSPSSPSRLMQRRKGDLAALCGSENSQQIRAAALPNAVAH</sequence>
<dbReference type="EMBL" id="CAJNNW010025023">
    <property type="protein sequence ID" value="CAE8675287.1"/>
    <property type="molecule type" value="Genomic_DNA"/>
</dbReference>
<name>A0A813JET4_POLGL</name>
<organism evidence="2 3">
    <name type="scientific">Polarella glacialis</name>
    <name type="common">Dinoflagellate</name>
    <dbReference type="NCBI Taxonomy" id="89957"/>
    <lineage>
        <taxon>Eukaryota</taxon>
        <taxon>Sar</taxon>
        <taxon>Alveolata</taxon>
        <taxon>Dinophyceae</taxon>
        <taxon>Suessiales</taxon>
        <taxon>Suessiaceae</taxon>
        <taxon>Polarella</taxon>
    </lineage>
</organism>
<comment type="caution">
    <text evidence="2">The sequence shown here is derived from an EMBL/GenBank/DDBJ whole genome shotgun (WGS) entry which is preliminary data.</text>
</comment>
<dbReference type="Proteomes" id="UP000626109">
    <property type="component" value="Unassembled WGS sequence"/>
</dbReference>